<evidence type="ECO:0000313" key="3">
    <source>
        <dbReference type="Proteomes" id="UP000001916"/>
    </source>
</evidence>
<sequence>MRVTPTPSVPAPVATPPQQDTGTDPFRAYRQIVGAVPPRAVPTPRPLAAQTQTLPPPPVAPLPALPAPPTVPALAPSAPKPRPLTLRERLQASGWTALAVGVGAEPAVLLSHRGERGLYRVGETLEERIRIERIESNRVILARDDERAALEVLP</sequence>
<dbReference type="EMBL" id="CP002044">
    <property type="protein sequence ID" value="ADH65379.1"/>
    <property type="molecule type" value="Genomic_DNA"/>
</dbReference>
<accession>D7BJM3</accession>
<evidence type="ECO:0000313" key="2">
    <source>
        <dbReference type="EMBL" id="ADH65379.1"/>
    </source>
</evidence>
<dbReference type="Proteomes" id="UP000001916">
    <property type="component" value="Plasmid pMESIL02"/>
</dbReference>
<gene>
    <name evidence="2" type="ORF">Mesil_3589</name>
</gene>
<feature type="compositionally biased region" description="Pro residues" evidence="1">
    <location>
        <begin position="54"/>
        <end position="71"/>
    </location>
</feature>
<dbReference type="KEGG" id="msv:Mesil_3589"/>
<keyword evidence="3" id="KW-1185">Reference proteome</keyword>
<dbReference type="RefSeq" id="WP_013159853.1">
    <property type="nucleotide sequence ID" value="NC_014214.1"/>
</dbReference>
<dbReference type="Gene3D" id="2.30.30.830">
    <property type="match status" value="1"/>
</dbReference>
<proteinExistence type="predicted"/>
<reference evidence="2 3" key="1">
    <citation type="journal article" date="2010" name="Stand. Genomic Sci.">
        <title>Complete genome sequence of Meiothermus silvanus type strain (VI-R2).</title>
        <authorList>
            <person name="Sikorski J."/>
            <person name="Tindall B.J."/>
            <person name="Lowry S."/>
            <person name="Lucas S."/>
            <person name="Nolan M."/>
            <person name="Copeland A."/>
            <person name="Glavina Del Rio T."/>
            <person name="Tice H."/>
            <person name="Cheng J.F."/>
            <person name="Han C."/>
            <person name="Pitluck S."/>
            <person name="Liolios K."/>
            <person name="Ivanova N."/>
            <person name="Mavromatis K."/>
            <person name="Mikhailova N."/>
            <person name="Pati A."/>
            <person name="Goodwin L."/>
            <person name="Chen A."/>
            <person name="Palaniappan K."/>
            <person name="Land M."/>
            <person name="Hauser L."/>
            <person name="Chang Y.J."/>
            <person name="Jeffries C.D."/>
            <person name="Rohde M."/>
            <person name="Goker M."/>
            <person name="Woyke T."/>
            <person name="Bristow J."/>
            <person name="Eisen J.A."/>
            <person name="Markowitz V."/>
            <person name="Hugenholtz P."/>
            <person name="Kyrpides N.C."/>
            <person name="Klenk H.P."/>
            <person name="Lapidus A."/>
        </authorList>
    </citation>
    <scope>NUCLEOTIDE SEQUENCE [LARGE SCALE GENOMIC DNA]</scope>
    <source>
        <strain evidence="3">ATCC 700542 / DSM 9946 / VI-R2</strain>
        <plasmid evidence="3">Plasmid pMESIL02</plasmid>
    </source>
</reference>
<evidence type="ECO:0008006" key="4">
    <source>
        <dbReference type="Google" id="ProtNLM"/>
    </source>
</evidence>
<evidence type="ECO:0000256" key="1">
    <source>
        <dbReference type="SAM" id="MobiDB-lite"/>
    </source>
</evidence>
<feature type="region of interest" description="Disordered" evidence="1">
    <location>
        <begin position="37"/>
        <end position="80"/>
    </location>
</feature>
<geneLocation type="plasmid" evidence="2 3">
    <name>pMESIL02</name>
</geneLocation>
<dbReference type="AlphaFoldDB" id="D7BJM3"/>
<name>D7BJM3_ALLS1</name>
<dbReference type="HOGENOM" id="CLU_1702185_0_0_0"/>
<organism evidence="2 3">
    <name type="scientific">Allomeiothermus silvanus (strain ATCC 700542 / DSM 9946 / NBRC 106475 / NCIMB 13440 / VI-R2)</name>
    <name type="common">Thermus silvanus</name>
    <dbReference type="NCBI Taxonomy" id="526227"/>
    <lineage>
        <taxon>Bacteria</taxon>
        <taxon>Thermotogati</taxon>
        <taxon>Deinococcota</taxon>
        <taxon>Deinococci</taxon>
        <taxon>Thermales</taxon>
        <taxon>Thermaceae</taxon>
        <taxon>Allomeiothermus</taxon>
    </lineage>
</organism>
<protein>
    <recommendedName>
        <fullName evidence="4">Type II secretion system protein GspC N-terminal domain-containing protein</fullName>
    </recommendedName>
</protein>
<feature type="region of interest" description="Disordered" evidence="1">
    <location>
        <begin position="1"/>
        <end position="25"/>
    </location>
</feature>
<keyword evidence="2" id="KW-0614">Plasmid</keyword>